<dbReference type="GO" id="GO:0008242">
    <property type="term" value="F:omega peptidase activity"/>
    <property type="evidence" value="ECO:0007669"/>
    <property type="project" value="EnsemblFungi"/>
</dbReference>
<dbReference type="MEROPS" id="M20.017"/>
<dbReference type="CDD" id="cd05676">
    <property type="entry name" value="M20_dipept_like_CNDP"/>
    <property type="match status" value="1"/>
</dbReference>
<reference evidence="6" key="3">
    <citation type="submission" date="2010-09" db="EMBL/GenBank/DDBJ databases">
        <title>Annotation of Gaeumannomyces graminis var. tritici R3-111a-1.</title>
        <authorList>
            <consortium name="The Broad Institute Genome Sequencing Platform"/>
            <person name="Ma L.-J."/>
            <person name="Dead R."/>
            <person name="Young S.K."/>
            <person name="Zeng Q."/>
            <person name="Gargeya S."/>
            <person name="Fitzgerald M."/>
            <person name="Haas B."/>
            <person name="Abouelleil A."/>
            <person name="Alvarado L."/>
            <person name="Arachchi H.M."/>
            <person name="Berlin A."/>
            <person name="Brown A."/>
            <person name="Chapman S.B."/>
            <person name="Chen Z."/>
            <person name="Dunbar C."/>
            <person name="Freedman E."/>
            <person name="Gearin G."/>
            <person name="Gellesch M."/>
            <person name="Goldberg J."/>
            <person name="Griggs A."/>
            <person name="Gujja S."/>
            <person name="Heiman D."/>
            <person name="Howarth C."/>
            <person name="Larson L."/>
            <person name="Lui A."/>
            <person name="MacDonald P.J.P."/>
            <person name="Mehta T."/>
            <person name="Montmayeur A."/>
            <person name="Murphy C."/>
            <person name="Neiman D."/>
            <person name="Pearson M."/>
            <person name="Priest M."/>
            <person name="Roberts A."/>
            <person name="Saif S."/>
            <person name="Shea T."/>
            <person name="Shenoy N."/>
            <person name="Sisk P."/>
            <person name="Stolte C."/>
            <person name="Sykes S."/>
            <person name="Yandava C."/>
            <person name="Wortman J."/>
            <person name="Nusbaum C."/>
            <person name="Birren B."/>
        </authorList>
    </citation>
    <scope>NUCLEOTIDE SEQUENCE</scope>
    <source>
        <strain evidence="6">R3-111a-1</strain>
    </source>
</reference>
<dbReference type="SUPFAM" id="SSF53187">
    <property type="entry name" value="Zn-dependent exopeptidases"/>
    <property type="match status" value="1"/>
</dbReference>
<dbReference type="GO" id="GO:0006508">
    <property type="term" value="P:proteolysis"/>
    <property type="evidence" value="ECO:0007669"/>
    <property type="project" value="UniProtKB-KW"/>
</dbReference>
<dbReference type="GO" id="GO:0006751">
    <property type="term" value="P:glutathione catabolic process"/>
    <property type="evidence" value="ECO:0007669"/>
    <property type="project" value="EnsemblFungi"/>
</dbReference>
<evidence type="ECO:0000313" key="6">
    <source>
        <dbReference type="EMBL" id="EJT82161.1"/>
    </source>
</evidence>
<dbReference type="eggNOG" id="KOG2276">
    <property type="taxonomic scope" value="Eukaryota"/>
</dbReference>
<dbReference type="GO" id="GO:0070573">
    <property type="term" value="F:metallodipeptidase activity"/>
    <property type="evidence" value="ECO:0007669"/>
    <property type="project" value="EnsemblFungi"/>
</dbReference>
<dbReference type="OrthoDB" id="7832001at2759"/>
<dbReference type="RefSeq" id="XP_009218170.1">
    <property type="nucleotide sequence ID" value="XM_009219906.1"/>
</dbReference>
<keyword evidence="4" id="KW-0378">Hydrolase</keyword>
<protein>
    <submittedName>
        <fullName evidence="6">Cytosolic non-specific dipeptidase</fullName>
    </submittedName>
</protein>
<gene>
    <name evidence="7" type="primary">20342593</name>
    <name evidence="6" type="ORF">GGTG_02135</name>
</gene>
<dbReference type="Pfam" id="PF07687">
    <property type="entry name" value="M20_dimer"/>
    <property type="match status" value="1"/>
</dbReference>
<proteinExistence type="inferred from homology"/>
<reference evidence="8" key="1">
    <citation type="submission" date="2010-07" db="EMBL/GenBank/DDBJ databases">
        <title>The genome sequence of Gaeumannomyces graminis var. tritici strain R3-111a-1.</title>
        <authorList>
            <consortium name="The Broad Institute Genome Sequencing Platform"/>
            <person name="Ma L.-J."/>
            <person name="Dead R."/>
            <person name="Young S."/>
            <person name="Zeng Q."/>
            <person name="Koehrsen M."/>
            <person name="Alvarado L."/>
            <person name="Berlin A."/>
            <person name="Chapman S.B."/>
            <person name="Chen Z."/>
            <person name="Freedman E."/>
            <person name="Gellesch M."/>
            <person name="Goldberg J."/>
            <person name="Griggs A."/>
            <person name="Gujja S."/>
            <person name="Heilman E.R."/>
            <person name="Heiman D."/>
            <person name="Hepburn T."/>
            <person name="Howarth C."/>
            <person name="Jen D."/>
            <person name="Larson L."/>
            <person name="Mehta T."/>
            <person name="Neiman D."/>
            <person name="Pearson M."/>
            <person name="Roberts A."/>
            <person name="Saif S."/>
            <person name="Shea T."/>
            <person name="Shenoy N."/>
            <person name="Sisk P."/>
            <person name="Stolte C."/>
            <person name="Sykes S."/>
            <person name="Walk T."/>
            <person name="White J."/>
            <person name="Yandava C."/>
            <person name="Haas B."/>
            <person name="Nusbaum C."/>
            <person name="Birren B."/>
        </authorList>
    </citation>
    <scope>NUCLEOTIDE SEQUENCE [LARGE SCALE GENOMIC DNA]</scope>
    <source>
        <strain evidence="8">R3-111a-1</strain>
    </source>
</reference>
<keyword evidence="8" id="KW-1185">Reference proteome</keyword>
<dbReference type="AlphaFoldDB" id="J3NLI6"/>
<name>J3NLI6_GAET3</name>
<dbReference type="PANTHER" id="PTHR43270:SF4">
    <property type="entry name" value="CARNOSINE DIPEPTIDASE 2, ISOFORM A"/>
    <property type="match status" value="1"/>
</dbReference>
<reference evidence="7" key="5">
    <citation type="submission" date="2018-04" db="UniProtKB">
        <authorList>
            <consortium name="EnsemblFungi"/>
        </authorList>
    </citation>
    <scope>IDENTIFICATION</scope>
    <source>
        <strain evidence="7">R3-111a-1</strain>
    </source>
</reference>
<reference evidence="7" key="4">
    <citation type="journal article" date="2015" name="G3 (Bethesda)">
        <title>Genome sequences of three phytopathogenic species of the Magnaporthaceae family of fungi.</title>
        <authorList>
            <person name="Okagaki L.H."/>
            <person name="Nunes C.C."/>
            <person name="Sailsbery J."/>
            <person name="Clay B."/>
            <person name="Brown D."/>
            <person name="John T."/>
            <person name="Oh Y."/>
            <person name="Young N."/>
            <person name="Fitzgerald M."/>
            <person name="Haas B.J."/>
            <person name="Zeng Q."/>
            <person name="Young S."/>
            <person name="Adiconis X."/>
            <person name="Fan L."/>
            <person name="Levin J.Z."/>
            <person name="Mitchell T.K."/>
            <person name="Okubara P.A."/>
            <person name="Farman M.L."/>
            <person name="Kohn L.M."/>
            <person name="Birren B."/>
            <person name="Ma L.-J."/>
            <person name="Dean R.A."/>
        </authorList>
    </citation>
    <scope>NUCLEOTIDE SEQUENCE</scope>
    <source>
        <strain evidence="7">R3-111a-1</strain>
    </source>
</reference>
<evidence type="ECO:0000256" key="3">
    <source>
        <dbReference type="ARBA" id="ARBA00022723"/>
    </source>
</evidence>
<dbReference type="FunCoup" id="J3NLI6">
    <property type="interactions" value="352"/>
</dbReference>
<dbReference type="GO" id="GO:0042802">
    <property type="term" value="F:identical protein binding"/>
    <property type="evidence" value="ECO:0007669"/>
    <property type="project" value="EnsemblFungi"/>
</dbReference>
<reference evidence="6" key="2">
    <citation type="submission" date="2010-07" db="EMBL/GenBank/DDBJ databases">
        <authorList>
            <consortium name="The Broad Institute Genome Sequencing Platform"/>
            <consortium name="Broad Institute Genome Sequencing Center for Infectious Disease"/>
            <person name="Ma L.-J."/>
            <person name="Dead R."/>
            <person name="Young S."/>
            <person name="Zeng Q."/>
            <person name="Koehrsen M."/>
            <person name="Alvarado L."/>
            <person name="Berlin A."/>
            <person name="Chapman S.B."/>
            <person name="Chen Z."/>
            <person name="Freedman E."/>
            <person name="Gellesch M."/>
            <person name="Goldberg J."/>
            <person name="Griggs A."/>
            <person name="Gujja S."/>
            <person name="Heilman E.R."/>
            <person name="Heiman D."/>
            <person name="Hepburn T."/>
            <person name="Howarth C."/>
            <person name="Jen D."/>
            <person name="Larson L."/>
            <person name="Mehta T."/>
            <person name="Neiman D."/>
            <person name="Pearson M."/>
            <person name="Roberts A."/>
            <person name="Saif S."/>
            <person name="Shea T."/>
            <person name="Shenoy N."/>
            <person name="Sisk P."/>
            <person name="Stolte C."/>
            <person name="Sykes S."/>
            <person name="Walk T."/>
            <person name="White J."/>
            <person name="Yandava C."/>
            <person name="Haas B."/>
            <person name="Nusbaum C."/>
            <person name="Birren B."/>
        </authorList>
    </citation>
    <scope>NUCLEOTIDE SEQUENCE</scope>
    <source>
        <strain evidence="6">R3-111a-1</strain>
    </source>
</reference>
<dbReference type="InterPro" id="IPR051458">
    <property type="entry name" value="Cyt/Met_Dipeptidase"/>
</dbReference>
<evidence type="ECO:0000256" key="1">
    <source>
        <dbReference type="ARBA" id="ARBA00006247"/>
    </source>
</evidence>
<keyword evidence="3" id="KW-0479">Metal-binding</keyword>
<dbReference type="HOGENOM" id="CLU_029469_3_0_1"/>
<dbReference type="Gene3D" id="3.30.70.360">
    <property type="match status" value="1"/>
</dbReference>
<dbReference type="PANTHER" id="PTHR43270">
    <property type="entry name" value="BETA-ALA-HIS DIPEPTIDASE"/>
    <property type="match status" value="1"/>
</dbReference>
<evidence type="ECO:0000256" key="4">
    <source>
        <dbReference type="ARBA" id="ARBA00022801"/>
    </source>
</evidence>
<dbReference type="EMBL" id="GL385395">
    <property type="protein sequence ID" value="EJT82161.1"/>
    <property type="molecule type" value="Genomic_DNA"/>
</dbReference>
<dbReference type="InterPro" id="IPR002933">
    <property type="entry name" value="Peptidase_M20"/>
</dbReference>
<evidence type="ECO:0000256" key="2">
    <source>
        <dbReference type="ARBA" id="ARBA00022670"/>
    </source>
</evidence>
<dbReference type="GeneID" id="20342593"/>
<dbReference type="InterPro" id="IPR011650">
    <property type="entry name" value="Peptidase_M20_dimer"/>
</dbReference>
<sequence>MPRTLALGVRPSHLGCTGRNLHGNFRSSIPYCLRPLSTSHHPSPFSNRYLLERSTVLPSPRDTAEHCRRITSNSTQTRPYLTDAIRTHQARKMAPKLDSFFSQVDSLSDAFIERLRAAVAIPSVSSDAARRPDVVRMAHFLESELKTLGAHVELRPLGKQPDNPALDLPPVVLARYGSDPAKRTILVYGHYDVQPAEKSDGWATEPFDLTVGSDGRMFGRGSTDDKGPVLGWLNAIEAHQKAGVDFPVNLLMCFEGMEEYGSEGLDDLIIAEAPKFFKDAEAVCISDNYWLGTEKPCLTYGLRGCNYYSVEISGPGADLHSGVFGGTAQEPMTDLVRVLGTLVDTSGKILIPGINEQVAPITAEEETLYDNISFTMETLHESLGSKTTIFEDKKPTLMARWRYPSLSLHGVEGAFSAPGAKTVIPAKVIGKFSIRTVPDMEIEKTNELVYKYVKEQFAKLGSKNTLNVYAQHTGKWWVASPNHWNFTAAAKAVERVWGVAPDFTREGGSIPVTLTFEQATGKNVLLLPMGSSTDGAHSINEKLDKRNYIEGIKLLGAYLHYVAEEPKK</sequence>
<dbReference type="PROSITE" id="PS00759">
    <property type="entry name" value="ARGE_DAPE_CPG2_2"/>
    <property type="match status" value="1"/>
</dbReference>
<dbReference type="Gene3D" id="3.40.630.10">
    <property type="entry name" value="Zn peptidases"/>
    <property type="match status" value="1"/>
</dbReference>
<organism evidence="6">
    <name type="scientific">Gaeumannomyces tritici (strain R3-111a-1)</name>
    <name type="common">Wheat and barley take-all root rot fungus</name>
    <name type="synonym">Gaeumannomyces graminis var. tritici</name>
    <dbReference type="NCBI Taxonomy" id="644352"/>
    <lineage>
        <taxon>Eukaryota</taxon>
        <taxon>Fungi</taxon>
        <taxon>Dikarya</taxon>
        <taxon>Ascomycota</taxon>
        <taxon>Pezizomycotina</taxon>
        <taxon>Sordariomycetes</taxon>
        <taxon>Sordariomycetidae</taxon>
        <taxon>Magnaporthales</taxon>
        <taxon>Magnaporthaceae</taxon>
        <taxon>Gaeumannomyces</taxon>
    </lineage>
</organism>
<feature type="domain" description="Peptidase M20 dimerisation" evidence="5">
    <location>
        <begin position="308"/>
        <end position="457"/>
    </location>
</feature>
<keyword evidence="2" id="KW-0645">Protease</keyword>
<dbReference type="GO" id="GO:0005737">
    <property type="term" value="C:cytoplasm"/>
    <property type="evidence" value="ECO:0007669"/>
    <property type="project" value="EnsemblFungi"/>
</dbReference>
<evidence type="ECO:0000313" key="7">
    <source>
        <dbReference type="EnsemblFungi" id="EJT82161"/>
    </source>
</evidence>
<dbReference type="STRING" id="644352.J3NLI6"/>
<dbReference type="Pfam" id="PF01546">
    <property type="entry name" value="Peptidase_M20"/>
    <property type="match status" value="1"/>
</dbReference>
<dbReference type="EnsemblFungi" id="EJT82161">
    <property type="protein sequence ID" value="EJT82161"/>
    <property type="gene ID" value="GGTG_02135"/>
</dbReference>
<dbReference type="InterPro" id="IPR001261">
    <property type="entry name" value="ArgE/DapE_CS"/>
</dbReference>
<comment type="similarity">
    <text evidence="1">Belongs to the peptidase M20A family.</text>
</comment>
<dbReference type="GO" id="GO:0046872">
    <property type="term" value="F:metal ion binding"/>
    <property type="evidence" value="ECO:0007669"/>
    <property type="project" value="UniProtKB-KW"/>
</dbReference>
<dbReference type="Proteomes" id="UP000006039">
    <property type="component" value="Unassembled WGS sequence"/>
</dbReference>
<accession>J3NLI6</accession>
<dbReference type="VEuPathDB" id="FungiDB:GGTG_02135"/>
<evidence type="ECO:0000259" key="5">
    <source>
        <dbReference type="Pfam" id="PF07687"/>
    </source>
</evidence>
<evidence type="ECO:0000313" key="8">
    <source>
        <dbReference type="Proteomes" id="UP000006039"/>
    </source>
</evidence>